<proteinExistence type="inferred from homology"/>
<dbReference type="InterPro" id="IPR000402">
    <property type="entry name" value="Na/K_ATPase_sub_beta"/>
</dbReference>
<evidence type="ECO:0000256" key="1">
    <source>
        <dbReference type="ARBA" id="ARBA00004606"/>
    </source>
</evidence>
<evidence type="ECO:0000256" key="5">
    <source>
        <dbReference type="ARBA" id="ARBA00022989"/>
    </source>
</evidence>
<comment type="similarity">
    <text evidence="2">Belongs to the X(+)/potassium ATPases subunit beta family.</text>
</comment>
<evidence type="ECO:0000313" key="8">
    <source>
        <dbReference type="EMBL" id="KAG7311867.1"/>
    </source>
</evidence>
<evidence type="ECO:0008006" key="10">
    <source>
        <dbReference type="Google" id="ProtNLM"/>
    </source>
</evidence>
<evidence type="ECO:0000256" key="4">
    <source>
        <dbReference type="ARBA" id="ARBA00022968"/>
    </source>
</evidence>
<gene>
    <name evidence="8" type="ORF">JYU34_002951</name>
</gene>
<dbReference type="PANTHER" id="PTHR11523:SF28">
    <property type="entry name" value="NA_K-ATPASE BETA SUBUNIT ISOFORM 4-RELATED"/>
    <property type="match status" value="1"/>
</dbReference>
<evidence type="ECO:0000256" key="7">
    <source>
        <dbReference type="SAM" id="Phobius"/>
    </source>
</evidence>
<evidence type="ECO:0000256" key="2">
    <source>
        <dbReference type="ARBA" id="ARBA00005876"/>
    </source>
</evidence>
<evidence type="ECO:0000313" key="9">
    <source>
        <dbReference type="Proteomes" id="UP000823941"/>
    </source>
</evidence>
<sequence length="278" mass="32344">MGLEKRTVKIIVIVLVVFLIIGGIVGLLLGLLLNQRYVELEVWPRSDDYNWDQPLIQFRASDPGTWQHWIRRINDFLSVYETNVPEEPARAPCSTRNRQEQQLRSPNCDNAMRMWAPCTIDNYYGYADGKPCVFLRLSHVHYWVPEPYNMSMPLHIPPEMPEHLKQIMRLRPAHQFGDYVWVTCEGEFNSDQENIGPISYIPAGLPPGFPTTRLHTADRIPRNARALPDRDPGPLVAVLFENPRRGVLINVECRIWSRDIYYDRSSRVGRARFELYVD</sequence>
<dbReference type="EMBL" id="JAHIBW010000004">
    <property type="protein sequence ID" value="KAG7311867.1"/>
    <property type="molecule type" value="Genomic_DNA"/>
</dbReference>
<evidence type="ECO:0000256" key="6">
    <source>
        <dbReference type="ARBA" id="ARBA00023136"/>
    </source>
</evidence>
<keyword evidence="3 7" id="KW-0812">Transmembrane</keyword>
<evidence type="ECO:0000256" key="3">
    <source>
        <dbReference type="ARBA" id="ARBA00022692"/>
    </source>
</evidence>
<protein>
    <recommendedName>
        <fullName evidence="10">Sodium/potassium-transporting ATPase subunit beta-2-like</fullName>
    </recommendedName>
</protein>
<dbReference type="Gene3D" id="2.60.40.1660">
    <property type="entry name" value="Na, k-atpase alpha subunit"/>
    <property type="match status" value="1"/>
</dbReference>
<keyword evidence="9" id="KW-1185">Reference proteome</keyword>
<organism evidence="8 9">
    <name type="scientific">Plutella xylostella</name>
    <name type="common">Diamondback moth</name>
    <name type="synonym">Plutella maculipennis</name>
    <dbReference type="NCBI Taxonomy" id="51655"/>
    <lineage>
        <taxon>Eukaryota</taxon>
        <taxon>Metazoa</taxon>
        <taxon>Ecdysozoa</taxon>
        <taxon>Arthropoda</taxon>
        <taxon>Hexapoda</taxon>
        <taxon>Insecta</taxon>
        <taxon>Pterygota</taxon>
        <taxon>Neoptera</taxon>
        <taxon>Endopterygota</taxon>
        <taxon>Lepidoptera</taxon>
        <taxon>Glossata</taxon>
        <taxon>Ditrysia</taxon>
        <taxon>Yponomeutoidea</taxon>
        <taxon>Plutellidae</taxon>
        <taxon>Plutella</taxon>
    </lineage>
</organism>
<comment type="subcellular location">
    <subcellularLocation>
        <location evidence="1">Membrane</location>
        <topology evidence="1">Single-pass type II membrane protein</topology>
    </subcellularLocation>
</comment>
<dbReference type="InterPro" id="IPR038702">
    <property type="entry name" value="Na/K_ATPase_sub_beta_sf"/>
</dbReference>
<keyword evidence="6 7" id="KW-0472">Membrane</keyword>
<keyword evidence="4" id="KW-0735">Signal-anchor</keyword>
<dbReference type="Pfam" id="PF00287">
    <property type="entry name" value="Na_K-ATPase"/>
    <property type="match status" value="1"/>
</dbReference>
<accession>A0ABQ7R3I7</accession>
<keyword evidence="5 7" id="KW-1133">Transmembrane helix</keyword>
<comment type="caution">
    <text evidence="8">The sequence shown here is derived from an EMBL/GenBank/DDBJ whole genome shotgun (WGS) entry which is preliminary data.</text>
</comment>
<reference evidence="8 9" key="1">
    <citation type="submission" date="2021-06" db="EMBL/GenBank/DDBJ databases">
        <title>A haploid diamondback moth (Plutella xylostella L.) genome assembly resolves 31 chromosomes and identifies a diamide resistance mutation.</title>
        <authorList>
            <person name="Ward C.M."/>
            <person name="Perry K.D."/>
            <person name="Baker G."/>
            <person name="Powis K."/>
            <person name="Heckel D.G."/>
            <person name="Baxter S.W."/>
        </authorList>
    </citation>
    <scope>NUCLEOTIDE SEQUENCE [LARGE SCALE GENOMIC DNA]</scope>
    <source>
        <strain evidence="8 9">LV</strain>
        <tissue evidence="8">Single pupa</tissue>
    </source>
</reference>
<name>A0ABQ7R3I7_PLUXY</name>
<dbReference type="Proteomes" id="UP000823941">
    <property type="component" value="Chromosome 4"/>
</dbReference>
<feature type="transmembrane region" description="Helical" evidence="7">
    <location>
        <begin position="12"/>
        <end position="33"/>
    </location>
</feature>
<dbReference type="PANTHER" id="PTHR11523">
    <property type="entry name" value="SODIUM/POTASSIUM-DEPENDENT ATPASE BETA SUBUNIT"/>
    <property type="match status" value="1"/>
</dbReference>